<dbReference type="AlphaFoldDB" id="A0A5D0MHB4"/>
<feature type="active site" description="Charge relay system" evidence="5">
    <location>
        <position position="174"/>
    </location>
</feature>
<dbReference type="PROSITE" id="PS00137">
    <property type="entry name" value="SUBTILASE_HIS"/>
    <property type="match status" value="1"/>
</dbReference>
<evidence type="ECO:0000259" key="9">
    <source>
        <dbReference type="Pfam" id="PF00082"/>
    </source>
</evidence>
<evidence type="ECO:0000313" key="11">
    <source>
        <dbReference type="EMBL" id="TYB30638.1"/>
    </source>
</evidence>
<keyword evidence="12" id="KW-1185">Reference proteome</keyword>
<feature type="domain" description="Inhibitor I9" evidence="10">
    <location>
        <begin position="51"/>
        <end position="126"/>
    </location>
</feature>
<dbReference type="PRINTS" id="PR00723">
    <property type="entry name" value="SUBTILISIN"/>
</dbReference>
<dbReference type="PANTHER" id="PTHR43806">
    <property type="entry name" value="PEPTIDASE S8"/>
    <property type="match status" value="1"/>
</dbReference>
<comment type="caution">
    <text evidence="11">The sequence shown here is derived from an EMBL/GenBank/DDBJ whole genome shotgun (WGS) entry which is preliminary data.</text>
</comment>
<feature type="active site" description="Charge relay system" evidence="5">
    <location>
        <position position="210"/>
    </location>
</feature>
<dbReference type="PROSITE" id="PS00138">
    <property type="entry name" value="SUBTILASE_SER"/>
    <property type="match status" value="1"/>
</dbReference>
<dbReference type="Gene3D" id="3.40.50.200">
    <property type="entry name" value="Peptidase S8/S53 domain"/>
    <property type="match status" value="1"/>
</dbReference>
<proteinExistence type="inferred from homology"/>
<feature type="active site" description="Charge relay system" evidence="5">
    <location>
        <position position="368"/>
    </location>
</feature>
<dbReference type="SUPFAM" id="SSF52743">
    <property type="entry name" value="Subtilisin-like"/>
    <property type="match status" value="1"/>
</dbReference>
<reference evidence="11" key="1">
    <citation type="submission" date="2019-08" db="EMBL/GenBank/DDBJ databases">
        <title>Genomic characterization of a novel candidate phylum (ARYD3) from a high temperature, high salinity tertiary oil reservoir in north central Oklahoma, USA.</title>
        <authorList>
            <person name="Youssef N.H."/>
            <person name="Yadav A."/>
            <person name="Elshahed M.S."/>
        </authorList>
    </citation>
    <scope>NUCLEOTIDE SEQUENCE [LARGE SCALE GENOMIC DNA]</scope>
    <source>
        <strain evidence="11">ARYD3</strain>
    </source>
</reference>
<organism evidence="11 12">
    <name type="scientific">Candidatus Mcinerneyibacterium aminivorans</name>
    <dbReference type="NCBI Taxonomy" id="2703815"/>
    <lineage>
        <taxon>Bacteria</taxon>
        <taxon>Candidatus Macinerneyibacteriota</taxon>
        <taxon>Candidatus Mcinerneyibacteria</taxon>
        <taxon>Candidatus Mcinerneyibacteriales</taxon>
        <taxon>Candidatus Mcinerneyibacteriaceae</taxon>
        <taxon>Candidatus Mcinerneyibacterium</taxon>
    </lineage>
</organism>
<dbReference type="InterPro" id="IPR022398">
    <property type="entry name" value="Peptidase_S8_His-AS"/>
</dbReference>
<feature type="domain" description="Peptidase S8/S53" evidence="9">
    <location>
        <begin position="172"/>
        <end position="378"/>
    </location>
</feature>
<evidence type="ECO:0000256" key="7">
    <source>
        <dbReference type="SAM" id="MobiDB-lite"/>
    </source>
</evidence>
<dbReference type="InterPro" id="IPR010259">
    <property type="entry name" value="S8pro/Inhibitor_I9"/>
</dbReference>
<protein>
    <submittedName>
        <fullName evidence="11">S8 family serine peptidase</fullName>
    </submittedName>
</protein>
<dbReference type="InterPro" id="IPR015500">
    <property type="entry name" value="Peptidase_S8_subtilisin-rel"/>
</dbReference>
<evidence type="ECO:0000259" key="10">
    <source>
        <dbReference type="Pfam" id="PF05922"/>
    </source>
</evidence>
<dbReference type="InterPro" id="IPR037045">
    <property type="entry name" value="S8pro/Inhibitor_I9_sf"/>
</dbReference>
<dbReference type="Pfam" id="PF05922">
    <property type="entry name" value="Inhibitor_I9"/>
    <property type="match status" value="1"/>
</dbReference>
<dbReference type="Gene3D" id="3.30.70.80">
    <property type="entry name" value="Peptidase S8 propeptide/proteinase inhibitor I9"/>
    <property type="match status" value="1"/>
</dbReference>
<dbReference type="PROSITE" id="PS51257">
    <property type="entry name" value="PROKAR_LIPOPROTEIN"/>
    <property type="match status" value="1"/>
</dbReference>
<dbReference type="GO" id="GO:0005615">
    <property type="term" value="C:extracellular space"/>
    <property type="evidence" value="ECO:0007669"/>
    <property type="project" value="TreeGrafter"/>
</dbReference>
<dbReference type="SUPFAM" id="SSF54897">
    <property type="entry name" value="Protease propeptides/inhibitors"/>
    <property type="match status" value="1"/>
</dbReference>
<dbReference type="GO" id="GO:0006508">
    <property type="term" value="P:proteolysis"/>
    <property type="evidence" value="ECO:0007669"/>
    <property type="project" value="UniProtKB-KW"/>
</dbReference>
<dbReference type="InterPro" id="IPR023827">
    <property type="entry name" value="Peptidase_S8_Asp-AS"/>
</dbReference>
<keyword evidence="4 5" id="KW-0720">Serine protease</keyword>
<dbReference type="InterPro" id="IPR036852">
    <property type="entry name" value="Peptidase_S8/S53_dom_sf"/>
</dbReference>
<evidence type="ECO:0000313" key="12">
    <source>
        <dbReference type="Proteomes" id="UP000324143"/>
    </source>
</evidence>
<dbReference type="PANTHER" id="PTHR43806:SF11">
    <property type="entry name" value="CEREVISIN-RELATED"/>
    <property type="match status" value="1"/>
</dbReference>
<evidence type="ECO:0000256" key="1">
    <source>
        <dbReference type="ARBA" id="ARBA00011073"/>
    </source>
</evidence>
<name>A0A5D0MHB4_9BACT</name>
<evidence type="ECO:0000256" key="8">
    <source>
        <dbReference type="SAM" id="SignalP"/>
    </source>
</evidence>
<accession>A0A5D0MHB4</accession>
<dbReference type="Proteomes" id="UP000324143">
    <property type="component" value="Unassembled WGS sequence"/>
</dbReference>
<dbReference type="InterPro" id="IPR023828">
    <property type="entry name" value="Peptidase_S8_Ser-AS"/>
</dbReference>
<comment type="similarity">
    <text evidence="1 5 6">Belongs to the peptidase S8 family.</text>
</comment>
<dbReference type="PROSITE" id="PS51892">
    <property type="entry name" value="SUBTILASE"/>
    <property type="match status" value="1"/>
</dbReference>
<dbReference type="GO" id="GO:0004252">
    <property type="term" value="F:serine-type endopeptidase activity"/>
    <property type="evidence" value="ECO:0007669"/>
    <property type="project" value="UniProtKB-UniRule"/>
</dbReference>
<keyword evidence="8" id="KW-0732">Signal</keyword>
<evidence type="ECO:0000256" key="6">
    <source>
        <dbReference type="RuleBase" id="RU003355"/>
    </source>
</evidence>
<feature type="chain" id="PRO_5022992913" evidence="8">
    <location>
        <begin position="19"/>
        <end position="403"/>
    </location>
</feature>
<dbReference type="Pfam" id="PF00082">
    <property type="entry name" value="Peptidase_S8"/>
    <property type="match status" value="1"/>
</dbReference>
<evidence type="ECO:0000256" key="3">
    <source>
        <dbReference type="ARBA" id="ARBA00022801"/>
    </source>
</evidence>
<evidence type="ECO:0000256" key="4">
    <source>
        <dbReference type="ARBA" id="ARBA00022825"/>
    </source>
</evidence>
<sequence length="403" mass="42104">MKKFLIILLSLVFIFAFGCSKSSDMATGPDSDSAPLYTSQSSNVVRPIENQYIVVFKQDIPAKGKRAVQKVAEKLAKKHGIDFPAAAKHVYGNTIKGFAGTLNKGQLKKLRKDSKVKYIEQDQIISIYEKPPWASDPKDDGDDSDGDSSQTLPWGIERVGGPVDCTGQVAWVIDTGVDYDHPDLNVDTSRAETFITTGRDKKDANDNNGHGTHVAGTIAAIDNSSGVVGVAANATIVPVKVLDSSGSGSISSVVGGIDYVAANASTGDVANMSLGGGTSTSIDDATLNAAEQGIKFAVAAGNSSTDANNSSPARVNHQNIYTISAIDSTDTFASFSNYGNPPVDYAEPGVNILSLWNDGSTNTLDGTSMASPHMAGLLLAGNISTDGYAQNDPDGDPDPIGVH</sequence>
<dbReference type="PROSITE" id="PS00136">
    <property type="entry name" value="SUBTILASE_ASP"/>
    <property type="match status" value="1"/>
</dbReference>
<feature type="signal peptide" evidence="8">
    <location>
        <begin position="1"/>
        <end position="18"/>
    </location>
</feature>
<keyword evidence="3 5" id="KW-0378">Hydrolase</keyword>
<evidence type="ECO:0000256" key="2">
    <source>
        <dbReference type="ARBA" id="ARBA00022670"/>
    </source>
</evidence>
<evidence type="ECO:0000256" key="5">
    <source>
        <dbReference type="PROSITE-ProRule" id="PRU01240"/>
    </source>
</evidence>
<gene>
    <name evidence="11" type="ORF">FXF47_08200</name>
</gene>
<feature type="region of interest" description="Disordered" evidence="7">
    <location>
        <begin position="129"/>
        <end position="157"/>
    </location>
</feature>
<dbReference type="EMBL" id="VSIX01000093">
    <property type="protein sequence ID" value="TYB30638.1"/>
    <property type="molecule type" value="Genomic_DNA"/>
</dbReference>
<dbReference type="InterPro" id="IPR050131">
    <property type="entry name" value="Peptidase_S8_subtilisin-like"/>
</dbReference>
<keyword evidence="2 5" id="KW-0645">Protease</keyword>
<dbReference type="InterPro" id="IPR000209">
    <property type="entry name" value="Peptidase_S8/S53_dom"/>
</dbReference>